<accession>A0A853AHN4</accession>
<dbReference type="InterPro" id="IPR051943">
    <property type="entry name" value="TRAFAC_Dynamin-like_GTPase"/>
</dbReference>
<dbReference type="EMBL" id="JACCFJ010000001">
    <property type="protein sequence ID" value="NYI81803.1"/>
    <property type="molecule type" value="Genomic_DNA"/>
</dbReference>
<reference evidence="4 5" key="1">
    <citation type="submission" date="2020-07" db="EMBL/GenBank/DDBJ databases">
        <title>Sequencing the genomes of 1000 actinobacteria strains.</title>
        <authorList>
            <person name="Klenk H.-P."/>
        </authorList>
    </citation>
    <scope>NUCLEOTIDE SEQUENCE [LARGE SCALE GENOMIC DNA]</scope>
    <source>
        <strain evidence="4 5">DSM 44065</strain>
    </source>
</reference>
<dbReference type="InterPro" id="IPR027417">
    <property type="entry name" value="P-loop_NTPase"/>
</dbReference>
<dbReference type="InterPro" id="IPR045063">
    <property type="entry name" value="Dynamin_N"/>
</dbReference>
<dbReference type="Proteomes" id="UP000587002">
    <property type="component" value="Unassembled WGS sequence"/>
</dbReference>
<gene>
    <name evidence="4" type="ORF">HNR68_000433</name>
</gene>
<organism evidence="4 5">
    <name type="scientific">Saccharopolyspora hordei</name>
    <dbReference type="NCBI Taxonomy" id="1838"/>
    <lineage>
        <taxon>Bacteria</taxon>
        <taxon>Bacillati</taxon>
        <taxon>Actinomycetota</taxon>
        <taxon>Actinomycetes</taxon>
        <taxon>Pseudonocardiales</taxon>
        <taxon>Pseudonocardiaceae</taxon>
        <taxon>Saccharopolyspora</taxon>
    </lineage>
</organism>
<feature type="domain" description="Dynamin N-terminal" evidence="3">
    <location>
        <begin position="43"/>
        <end position="192"/>
    </location>
</feature>
<evidence type="ECO:0000313" key="4">
    <source>
        <dbReference type="EMBL" id="NYI81803.1"/>
    </source>
</evidence>
<keyword evidence="2" id="KW-0472">Membrane</keyword>
<dbReference type="PANTHER" id="PTHR43681:SF1">
    <property type="entry name" value="SARCALUMENIN"/>
    <property type="match status" value="1"/>
</dbReference>
<keyword evidence="4" id="KW-0687">Ribonucleoprotein</keyword>
<keyword evidence="1" id="KW-0175">Coiled coil</keyword>
<dbReference type="RefSeq" id="WP_179717108.1">
    <property type="nucleotide sequence ID" value="NZ_BAABFH010000001.1"/>
</dbReference>
<dbReference type="GO" id="GO:0005840">
    <property type="term" value="C:ribosome"/>
    <property type="evidence" value="ECO:0007669"/>
    <property type="project" value="UniProtKB-KW"/>
</dbReference>
<evidence type="ECO:0000256" key="2">
    <source>
        <dbReference type="SAM" id="Phobius"/>
    </source>
</evidence>
<dbReference type="AlphaFoldDB" id="A0A853AHN4"/>
<dbReference type="PANTHER" id="PTHR43681">
    <property type="entry name" value="TRANSMEMBRANE GTPASE FZO"/>
    <property type="match status" value="1"/>
</dbReference>
<keyword evidence="4" id="KW-0689">Ribosomal protein</keyword>
<dbReference type="Gene3D" id="3.40.50.300">
    <property type="entry name" value="P-loop containing nucleotide triphosphate hydrolases"/>
    <property type="match status" value="1"/>
</dbReference>
<evidence type="ECO:0000313" key="5">
    <source>
        <dbReference type="Proteomes" id="UP000587002"/>
    </source>
</evidence>
<dbReference type="Pfam" id="PF00350">
    <property type="entry name" value="Dynamin_N"/>
    <property type="match status" value="1"/>
</dbReference>
<keyword evidence="2" id="KW-1133">Transmembrane helix</keyword>
<keyword evidence="2" id="KW-0812">Transmembrane</keyword>
<dbReference type="SUPFAM" id="SSF52540">
    <property type="entry name" value="P-loop containing nucleoside triphosphate hydrolases"/>
    <property type="match status" value="1"/>
</dbReference>
<feature type="transmembrane region" description="Helical" evidence="2">
    <location>
        <begin position="462"/>
        <end position="491"/>
    </location>
</feature>
<comment type="caution">
    <text evidence="4">The sequence shown here is derived from an EMBL/GenBank/DDBJ whole genome shotgun (WGS) entry which is preliminary data.</text>
</comment>
<feature type="coiled-coil region" evidence="1">
    <location>
        <begin position="307"/>
        <end position="334"/>
    </location>
</feature>
<name>A0A853AHN4_9PSEU</name>
<evidence type="ECO:0000256" key="1">
    <source>
        <dbReference type="SAM" id="Coils"/>
    </source>
</evidence>
<proteinExistence type="predicted"/>
<evidence type="ECO:0000259" key="3">
    <source>
        <dbReference type="Pfam" id="PF00350"/>
    </source>
</evidence>
<sequence length="604" mass="67395">MIETALVDLIDRATAECAEQQRADLHNRLRQIRTRVLDPTQLVLVVGESGQGKSALVNALVNAPVCASGDDVTTVVPTLVRYADEPTALLLEHEPTHGPAALDRTPVPVEQVREHLDRALANGRPVTRGEVGIPRAVLKNGLALMDTPGVGSVSSSLTATTLAVVAEADALLMVSDATQELTTNELAFLKQATALCPNVALVQPKIDRTPHWRKVVEVNRKHLHNAGIAAKIFPVSAAIRMRAMQAKDSNLNAESGFPPLLEYLQTELAGKHEQFTRRLVAHNVSEALSQVNDALKTELAAQNPRTAAQTLVELETAQRRAEDLRRVSNRWQKALNDGIAELYTDIEFDFRERSWAILHEVNEIFETADPLEVWDDFRDWLTDRLLDAISETFQWLEARQAQLAEVVAEEMRAEHDAIVPQLVDIQPPNPLDEVPEPKLPSRSEYKRFDQFLTGLRGSYGGVLMFGMITSFGLGLGLLNVVSISAGVLLGLKSLDEEKDSRLRRRQTEVKTAVQRHVEQVIFHVNREAKTAIRTVHRTLHTHFMQITENAQAEISRVIQEIKRNAERSAVDRDQRAREIRQKLEELTALRRKATMLTQNRITAA</sequence>
<protein>
    <submittedName>
        <fullName evidence="4">Ribosomal protein S20</fullName>
    </submittedName>
</protein>
<keyword evidence="5" id="KW-1185">Reference proteome</keyword>